<proteinExistence type="predicted"/>
<dbReference type="Proteomes" id="UP000190166">
    <property type="component" value="Unassembled WGS sequence"/>
</dbReference>
<dbReference type="PROSITE" id="PS51257">
    <property type="entry name" value="PROKAR_LIPOPROTEIN"/>
    <property type="match status" value="1"/>
</dbReference>
<organism evidence="3 4">
    <name type="scientific">Chitinophaga ginsengisegetis</name>
    <dbReference type="NCBI Taxonomy" id="393003"/>
    <lineage>
        <taxon>Bacteria</taxon>
        <taxon>Pseudomonadati</taxon>
        <taxon>Bacteroidota</taxon>
        <taxon>Chitinophagia</taxon>
        <taxon>Chitinophagales</taxon>
        <taxon>Chitinophagaceae</taxon>
        <taxon>Chitinophaga</taxon>
    </lineage>
</organism>
<dbReference type="CDD" id="cd02966">
    <property type="entry name" value="TlpA_like_family"/>
    <property type="match status" value="1"/>
</dbReference>
<evidence type="ECO:0000313" key="4">
    <source>
        <dbReference type="Proteomes" id="UP000190166"/>
    </source>
</evidence>
<dbReference type="InterPro" id="IPR013766">
    <property type="entry name" value="Thioredoxin_domain"/>
</dbReference>
<dbReference type="EMBL" id="FUZZ01000001">
    <property type="protein sequence ID" value="SKC95684.1"/>
    <property type="molecule type" value="Genomic_DNA"/>
</dbReference>
<sequence>MMTLRHVLAGSAMLTLTVVSCTLYAQQLPFKIEGQMGKDQQGMLSIRYESMHTLVQDSVKVSNGAFQFSGQLQEPAAASLTFIPENKSVRGQFKEIFLDPATTISMKGDSNLLSTQVKGGPSQTDLDALFVQYKPLQEKGPVLEKQFKEYQEAGDEENMKRVGQELQALRVRRREIQIAFAKSHLNSFVGFSLWARQVDGFIKDPVKLEAEFNTYSPAVRNTPSGKRVAASLAIAGKLLTGIQAPDFTLNDISGKPVTLSSLKGKNVLLWFWSRNFIPFEPFSFAINKISRQCKDDNLVIVSVYCDSDQQRWLTEVEEASFQTPNIINLIHPVRLTAEADTTTVGKAYDLSMGMIPHSFLIGTDGKILVRDVNFLSEPELEIKKIINK</sequence>
<dbReference type="Gene3D" id="3.40.30.10">
    <property type="entry name" value="Glutaredoxin"/>
    <property type="match status" value="1"/>
</dbReference>
<dbReference type="GO" id="GO:0016491">
    <property type="term" value="F:oxidoreductase activity"/>
    <property type="evidence" value="ECO:0007669"/>
    <property type="project" value="InterPro"/>
</dbReference>
<dbReference type="InterPro" id="IPR050553">
    <property type="entry name" value="Thioredoxin_ResA/DsbE_sf"/>
</dbReference>
<dbReference type="InterPro" id="IPR036249">
    <property type="entry name" value="Thioredoxin-like_sf"/>
</dbReference>
<evidence type="ECO:0000313" key="3">
    <source>
        <dbReference type="EMBL" id="SKC95684.1"/>
    </source>
</evidence>
<gene>
    <name evidence="3" type="ORF">SAMN05660461_0481</name>
</gene>
<dbReference type="GO" id="GO:0016209">
    <property type="term" value="F:antioxidant activity"/>
    <property type="evidence" value="ECO:0007669"/>
    <property type="project" value="InterPro"/>
</dbReference>
<protein>
    <submittedName>
        <fullName evidence="3">Peroxiredoxin</fullName>
    </submittedName>
</protein>
<dbReference type="RefSeq" id="WP_079467814.1">
    <property type="nucleotide sequence ID" value="NZ_FUZZ01000001.1"/>
</dbReference>
<dbReference type="Pfam" id="PF00578">
    <property type="entry name" value="AhpC-TSA"/>
    <property type="match status" value="1"/>
</dbReference>
<dbReference type="PROSITE" id="PS51352">
    <property type="entry name" value="THIOREDOXIN_2"/>
    <property type="match status" value="1"/>
</dbReference>
<dbReference type="STRING" id="393003.SAMN05660461_0481"/>
<keyword evidence="1" id="KW-0732">Signal</keyword>
<dbReference type="Pfam" id="PF14289">
    <property type="entry name" value="DUF4369"/>
    <property type="match status" value="1"/>
</dbReference>
<dbReference type="PANTHER" id="PTHR42852">
    <property type="entry name" value="THIOL:DISULFIDE INTERCHANGE PROTEIN DSBE"/>
    <property type="match status" value="1"/>
</dbReference>
<keyword evidence="4" id="KW-1185">Reference proteome</keyword>
<evidence type="ECO:0000259" key="2">
    <source>
        <dbReference type="PROSITE" id="PS51352"/>
    </source>
</evidence>
<dbReference type="InterPro" id="IPR000866">
    <property type="entry name" value="AhpC/TSA"/>
</dbReference>
<feature type="domain" description="Thioredoxin" evidence="2">
    <location>
        <begin position="238"/>
        <end position="388"/>
    </location>
</feature>
<dbReference type="InterPro" id="IPR025380">
    <property type="entry name" value="DUF4369"/>
</dbReference>
<reference evidence="4" key="1">
    <citation type="submission" date="2017-02" db="EMBL/GenBank/DDBJ databases">
        <authorList>
            <person name="Varghese N."/>
            <person name="Submissions S."/>
        </authorList>
    </citation>
    <scope>NUCLEOTIDE SEQUENCE [LARGE SCALE GENOMIC DNA]</scope>
    <source>
        <strain evidence="4">DSM 18108</strain>
    </source>
</reference>
<dbReference type="PANTHER" id="PTHR42852:SF13">
    <property type="entry name" value="PROTEIN DIPZ"/>
    <property type="match status" value="1"/>
</dbReference>
<dbReference type="AlphaFoldDB" id="A0A1T5N5R2"/>
<feature type="signal peptide" evidence="1">
    <location>
        <begin position="1"/>
        <end position="25"/>
    </location>
</feature>
<name>A0A1T5N5R2_9BACT</name>
<dbReference type="SUPFAM" id="SSF52833">
    <property type="entry name" value="Thioredoxin-like"/>
    <property type="match status" value="1"/>
</dbReference>
<feature type="chain" id="PRO_5013182684" evidence="1">
    <location>
        <begin position="26"/>
        <end position="388"/>
    </location>
</feature>
<accession>A0A1T5N5R2</accession>
<evidence type="ECO:0000256" key="1">
    <source>
        <dbReference type="SAM" id="SignalP"/>
    </source>
</evidence>